<dbReference type="SUPFAM" id="SSF55347">
    <property type="entry name" value="Glyceraldehyde-3-phosphate dehydrogenase-like, C-terminal domain"/>
    <property type="match status" value="1"/>
</dbReference>
<proteinExistence type="inferred from homology"/>
<dbReference type="Gene3D" id="3.40.50.720">
    <property type="entry name" value="NAD(P)-binding Rossmann-like Domain"/>
    <property type="match status" value="1"/>
</dbReference>
<dbReference type="Pfam" id="PF02894">
    <property type="entry name" value="GFO_IDH_MocA_C"/>
    <property type="match status" value="1"/>
</dbReference>
<dbReference type="InterPro" id="IPR036291">
    <property type="entry name" value="NAD(P)-bd_dom_sf"/>
</dbReference>
<reference evidence="4 5" key="1">
    <citation type="journal article" date="2022" name="Evol. Bioinform. Online">
        <title>Draft Genome Sequence of Oceanobacillus jordanicus Strain GSFE11, a Halotolerant Plant Growth-Promoting Bacterial Endophyte Isolated From the Jordan Valley.</title>
        <authorList>
            <person name="Alhindi T."/>
            <person name="Albdaiwi R."/>
        </authorList>
    </citation>
    <scope>NUCLEOTIDE SEQUENCE [LARGE SCALE GENOMIC DNA]</scope>
    <source>
        <strain evidence="4 5">GSFE11</strain>
    </source>
</reference>
<dbReference type="EMBL" id="JAIFZM010000010">
    <property type="protein sequence ID" value="MCG3420093.1"/>
    <property type="molecule type" value="Genomic_DNA"/>
</dbReference>
<feature type="domain" description="Gfo/Idh/MocA-like oxidoreductase N-terminal" evidence="2">
    <location>
        <begin position="2"/>
        <end position="119"/>
    </location>
</feature>
<dbReference type="AlphaFoldDB" id="A0AAW5B964"/>
<dbReference type="InterPro" id="IPR051450">
    <property type="entry name" value="Gfo/Idh/MocA_Oxidoreductases"/>
</dbReference>
<accession>A0AAW5B964</accession>
<gene>
    <name evidence="4" type="ORF">K3T81_13120</name>
</gene>
<keyword evidence="5" id="KW-1185">Reference proteome</keyword>
<evidence type="ECO:0000259" key="3">
    <source>
        <dbReference type="Pfam" id="PF02894"/>
    </source>
</evidence>
<evidence type="ECO:0000313" key="5">
    <source>
        <dbReference type="Proteomes" id="UP001199631"/>
    </source>
</evidence>
<dbReference type="RefSeq" id="WP_238020496.1">
    <property type="nucleotide sequence ID" value="NZ_JAIFZM010000010.1"/>
</dbReference>
<comment type="caution">
    <text evidence="4">The sequence shown here is derived from an EMBL/GenBank/DDBJ whole genome shotgun (WGS) entry which is preliminary data.</text>
</comment>
<dbReference type="InterPro" id="IPR004104">
    <property type="entry name" value="Gfo/Idh/MocA-like_OxRdtase_C"/>
</dbReference>
<dbReference type="PANTHER" id="PTHR43377:SF1">
    <property type="entry name" value="BILIVERDIN REDUCTASE A"/>
    <property type="match status" value="1"/>
</dbReference>
<comment type="similarity">
    <text evidence="1">Belongs to the Gfo/Idh/MocA family.</text>
</comment>
<dbReference type="SUPFAM" id="SSF51735">
    <property type="entry name" value="NAD(P)-binding Rossmann-fold domains"/>
    <property type="match status" value="1"/>
</dbReference>
<evidence type="ECO:0000313" key="4">
    <source>
        <dbReference type="EMBL" id="MCG3420093.1"/>
    </source>
</evidence>
<organism evidence="4 5">
    <name type="scientific">Oceanobacillus jordanicus</name>
    <dbReference type="NCBI Taxonomy" id="2867266"/>
    <lineage>
        <taxon>Bacteria</taxon>
        <taxon>Bacillati</taxon>
        <taxon>Bacillota</taxon>
        <taxon>Bacilli</taxon>
        <taxon>Bacillales</taxon>
        <taxon>Bacillaceae</taxon>
        <taxon>Oceanobacillus</taxon>
    </lineage>
</organism>
<dbReference type="GO" id="GO:0000166">
    <property type="term" value="F:nucleotide binding"/>
    <property type="evidence" value="ECO:0007669"/>
    <property type="project" value="InterPro"/>
</dbReference>
<dbReference type="Proteomes" id="UP001199631">
    <property type="component" value="Unassembled WGS sequence"/>
</dbReference>
<dbReference type="Pfam" id="PF01408">
    <property type="entry name" value="GFO_IDH_MocA"/>
    <property type="match status" value="1"/>
</dbReference>
<evidence type="ECO:0000259" key="2">
    <source>
        <dbReference type="Pfam" id="PF01408"/>
    </source>
</evidence>
<dbReference type="InterPro" id="IPR000683">
    <property type="entry name" value="Gfo/Idh/MocA-like_OxRdtase_N"/>
</dbReference>
<sequence length="334" mass="37358">MLRIAVIGLGKMGQRHLEAWSCLDKCEVVGLVGRDTNKLHTLGSDFNAKVFTSLKDLFNQVEVDVVDICLPTYLHYPYVKQVAEAGKHVICEKPLGMNGEESRAILDICEQQNVQLYVGQTLRFDAEYVHAHNQVKHGVIGNPGVVRLSRGTAYPYGKDSWYEDDSKSGGILLDLGIHDFDWLIWTFGDVERVMAQHVKRELEDGRKLSYALVTLKMKHGTIAHVELSWAKTRLETSFEIAGENGLIVSNSMENQPIRFTNWETSTKPTYLSNNIVEDSPILRQLEHFKGCILEGNIPIVTAEEAIQAVEVAEAAIQSAATGQPVNLVERKVTR</sequence>
<protein>
    <submittedName>
        <fullName evidence="4">Gfo/Idh/MocA family oxidoreductase</fullName>
    </submittedName>
</protein>
<dbReference type="PANTHER" id="PTHR43377">
    <property type="entry name" value="BILIVERDIN REDUCTASE A"/>
    <property type="match status" value="1"/>
</dbReference>
<feature type="domain" description="Gfo/Idh/MocA-like oxidoreductase C-terminal" evidence="3">
    <location>
        <begin position="134"/>
        <end position="327"/>
    </location>
</feature>
<dbReference type="Gene3D" id="3.30.360.10">
    <property type="entry name" value="Dihydrodipicolinate Reductase, domain 2"/>
    <property type="match status" value="1"/>
</dbReference>
<evidence type="ECO:0000256" key="1">
    <source>
        <dbReference type="ARBA" id="ARBA00010928"/>
    </source>
</evidence>
<name>A0AAW5B964_9BACI</name>